<dbReference type="AlphaFoldDB" id="A0A231GU94"/>
<evidence type="ECO:0000313" key="3">
    <source>
        <dbReference type="Proteomes" id="UP000215506"/>
    </source>
</evidence>
<dbReference type="EMBL" id="NGAF01000037">
    <property type="protein sequence ID" value="OXR40197.1"/>
    <property type="molecule type" value="Genomic_DNA"/>
</dbReference>
<name>A0A231GU94_9NOCA</name>
<evidence type="ECO:0000313" key="2">
    <source>
        <dbReference type="EMBL" id="OXR40197.1"/>
    </source>
</evidence>
<evidence type="ECO:0000256" key="1">
    <source>
        <dbReference type="SAM" id="MobiDB-lite"/>
    </source>
</evidence>
<gene>
    <name evidence="2" type="ORF">B7C42_07711</name>
</gene>
<sequence length="52" mass="5883">MTAKQKAPQVNPIVQAAADRARKSKRRKVKNLPANWERPGQPGLFKESEVKQ</sequence>
<dbReference type="RefSeq" id="WP_157170148.1">
    <property type="nucleotide sequence ID" value="NZ_JAAXOR010000007.1"/>
</dbReference>
<reference evidence="2 3" key="1">
    <citation type="submission" date="2017-07" db="EMBL/GenBank/DDBJ databases">
        <title>First draft Genome Sequence of Nocardia cerradoensis isolated from human infection.</title>
        <authorList>
            <person name="Carrasco G."/>
        </authorList>
    </citation>
    <scope>NUCLEOTIDE SEQUENCE [LARGE SCALE GENOMIC DNA]</scope>
    <source>
        <strain evidence="2 3">CNM20130759</strain>
    </source>
</reference>
<proteinExistence type="predicted"/>
<accession>A0A231GU94</accession>
<keyword evidence="3" id="KW-1185">Reference proteome</keyword>
<protein>
    <submittedName>
        <fullName evidence="2">Uncharacterized protein</fullName>
    </submittedName>
</protein>
<feature type="region of interest" description="Disordered" evidence="1">
    <location>
        <begin position="1"/>
        <end position="52"/>
    </location>
</feature>
<organism evidence="2 3">
    <name type="scientific">Nocardia cerradoensis</name>
    <dbReference type="NCBI Taxonomy" id="85688"/>
    <lineage>
        <taxon>Bacteria</taxon>
        <taxon>Bacillati</taxon>
        <taxon>Actinomycetota</taxon>
        <taxon>Actinomycetes</taxon>
        <taxon>Mycobacteriales</taxon>
        <taxon>Nocardiaceae</taxon>
        <taxon>Nocardia</taxon>
    </lineage>
</organism>
<comment type="caution">
    <text evidence="2">The sequence shown here is derived from an EMBL/GenBank/DDBJ whole genome shotgun (WGS) entry which is preliminary data.</text>
</comment>
<dbReference type="Proteomes" id="UP000215506">
    <property type="component" value="Unassembled WGS sequence"/>
</dbReference>